<dbReference type="KEGG" id="alq:C7Y71_001275"/>
<dbReference type="GO" id="GO:0004518">
    <property type="term" value="F:nuclease activity"/>
    <property type="evidence" value="ECO:0007669"/>
    <property type="project" value="InterPro"/>
</dbReference>
<reference evidence="1 2" key="1">
    <citation type="submission" date="2018-11" db="EMBL/GenBank/DDBJ databases">
        <authorList>
            <person name="Na S.W."/>
            <person name="Baik M."/>
        </authorList>
    </citation>
    <scope>NUCLEOTIDE SEQUENCE [LARGE SCALE GENOMIC DNA]</scope>
    <source>
        <strain evidence="1 2">E39</strain>
    </source>
</reference>
<name>A0A5P8E4B4_9BACT</name>
<organism evidence="1 2">
    <name type="scientific">Pseudoprevotella muciniphila</name>
    <dbReference type="NCBI Taxonomy" id="2133944"/>
    <lineage>
        <taxon>Bacteria</taxon>
        <taxon>Pseudomonadati</taxon>
        <taxon>Bacteroidota</taxon>
        <taxon>Bacteroidia</taxon>
        <taxon>Bacteroidales</taxon>
        <taxon>Prevotellaceae</taxon>
        <taxon>Pseudoprevotella</taxon>
    </lineage>
</organism>
<evidence type="ECO:0000313" key="2">
    <source>
        <dbReference type="Proteomes" id="UP000249375"/>
    </source>
</evidence>
<accession>A0A5P8E4B4</accession>
<dbReference type="InterPro" id="IPR036104">
    <property type="entry name" value="BFN_sf"/>
</dbReference>
<dbReference type="AlphaFoldDB" id="A0A5P8E4B4"/>
<dbReference type="EMBL" id="CP033459">
    <property type="protein sequence ID" value="QFQ11764.1"/>
    <property type="molecule type" value="Genomic_DNA"/>
</dbReference>
<sequence length="193" mass="21414">MTTGMKEDFVDIVPIGLTRGMKFEDVFILILKEKDGNRCIPVLIDKETFVMLRSVFRGNKPKNNLAKEIASVFDIKLDYVILHQPPTGGSMVSTLILCQNGITTKTLETDLATGVTASLSEDVPLRLPEIVFSRLANRQTGTEGQVSFPISSMTDKLLGDALQMAVKEDNFELASLLRDEIARRKDLHLESSN</sequence>
<evidence type="ECO:0000313" key="1">
    <source>
        <dbReference type="EMBL" id="QFQ11764.1"/>
    </source>
</evidence>
<proteinExistence type="predicted"/>
<evidence type="ECO:0008006" key="3">
    <source>
        <dbReference type="Google" id="ProtNLM"/>
    </source>
</evidence>
<keyword evidence="2" id="KW-1185">Reference proteome</keyword>
<gene>
    <name evidence="1" type="ORF">C7Y71_001275</name>
</gene>
<protein>
    <recommendedName>
        <fullName evidence="3">BFN domain-containing protein</fullName>
    </recommendedName>
</protein>
<dbReference type="SUPFAM" id="SSF103256">
    <property type="entry name" value="Hypothetical protein TM0160"/>
    <property type="match status" value="1"/>
</dbReference>
<dbReference type="Proteomes" id="UP000249375">
    <property type="component" value="Chromosome"/>
</dbReference>